<dbReference type="InterPro" id="IPR024932">
    <property type="entry name" value="ApbE"/>
</dbReference>
<evidence type="ECO:0000256" key="1">
    <source>
        <dbReference type="ARBA" id="ARBA00001946"/>
    </source>
</evidence>
<keyword evidence="7 11" id="KW-0274">FAD</keyword>
<keyword evidence="5 11" id="KW-0808">Transferase</keyword>
<organism evidence="12 13">
    <name type="scientific">Gemmata algarum</name>
    <dbReference type="NCBI Taxonomy" id="2975278"/>
    <lineage>
        <taxon>Bacteria</taxon>
        <taxon>Pseudomonadati</taxon>
        <taxon>Planctomycetota</taxon>
        <taxon>Planctomycetia</taxon>
        <taxon>Gemmatales</taxon>
        <taxon>Gemmataceae</taxon>
        <taxon>Gemmata</taxon>
    </lineage>
</organism>
<evidence type="ECO:0000256" key="9">
    <source>
        <dbReference type="ARBA" id="ARBA00031306"/>
    </source>
</evidence>
<comment type="caution">
    <text evidence="12">The sequence shown here is derived from an EMBL/GenBank/DDBJ whole genome shotgun (WGS) entry which is preliminary data.</text>
</comment>
<evidence type="ECO:0000256" key="2">
    <source>
        <dbReference type="ARBA" id="ARBA00011955"/>
    </source>
</evidence>
<dbReference type="InterPro" id="IPR003374">
    <property type="entry name" value="ApbE-like_sf"/>
</dbReference>
<comment type="catalytic activity">
    <reaction evidence="10 11">
        <text>L-threonyl-[protein] + FAD = FMN-L-threonyl-[protein] + AMP + H(+)</text>
        <dbReference type="Rhea" id="RHEA:36847"/>
        <dbReference type="Rhea" id="RHEA-COMP:11060"/>
        <dbReference type="Rhea" id="RHEA-COMP:11061"/>
        <dbReference type="ChEBI" id="CHEBI:15378"/>
        <dbReference type="ChEBI" id="CHEBI:30013"/>
        <dbReference type="ChEBI" id="CHEBI:57692"/>
        <dbReference type="ChEBI" id="CHEBI:74257"/>
        <dbReference type="ChEBI" id="CHEBI:456215"/>
        <dbReference type="EC" id="2.7.1.180"/>
    </reaction>
</comment>
<evidence type="ECO:0000256" key="11">
    <source>
        <dbReference type="PIRNR" id="PIRNR006268"/>
    </source>
</evidence>
<keyword evidence="8 11" id="KW-0460">Magnesium</keyword>
<dbReference type="EMBL" id="JAXBLV010000226">
    <property type="protein sequence ID" value="MDY3562944.1"/>
    <property type="molecule type" value="Genomic_DNA"/>
</dbReference>
<dbReference type="PANTHER" id="PTHR30040">
    <property type="entry name" value="THIAMINE BIOSYNTHESIS LIPOPROTEIN APBE"/>
    <property type="match status" value="1"/>
</dbReference>
<evidence type="ECO:0000256" key="8">
    <source>
        <dbReference type="ARBA" id="ARBA00022842"/>
    </source>
</evidence>
<evidence type="ECO:0000256" key="7">
    <source>
        <dbReference type="ARBA" id="ARBA00022827"/>
    </source>
</evidence>
<evidence type="ECO:0000256" key="6">
    <source>
        <dbReference type="ARBA" id="ARBA00022723"/>
    </source>
</evidence>
<proteinExistence type="inferred from homology"/>
<dbReference type="PIRSF" id="PIRSF006268">
    <property type="entry name" value="ApbE"/>
    <property type="match status" value="1"/>
</dbReference>
<evidence type="ECO:0000256" key="4">
    <source>
        <dbReference type="ARBA" id="ARBA00022630"/>
    </source>
</evidence>
<dbReference type="Pfam" id="PF02424">
    <property type="entry name" value="ApbE"/>
    <property type="match status" value="1"/>
</dbReference>
<dbReference type="Proteomes" id="UP001272242">
    <property type="component" value="Unassembled WGS sequence"/>
</dbReference>
<evidence type="ECO:0000256" key="3">
    <source>
        <dbReference type="ARBA" id="ARBA00016337"/>
    </source>
</evidence>
<dbReference type="RefSeq" id="WP_320689210.1">
    <property type="nucleotide sequence ID" value="NZ_JAXBLV010000226.1"/>
</dbReference>
<evidence type="ECO:0000313" key="13">
    <source>
        <dbReference type="Proteomes" id="UP001272242"/>
    </source>
</evidence>
<comment type="cofactor">
    <cofactor evidence="1">
        <name>Mg(2+)</name>
        <dbReference type="ChEBI" id="CHEBI:18420"/>
    </cofactor>
</comment>
<keyword evidence="4 11" id="KW-0285">Flavoprotein</keyword>
<evidence type="ECO:0000256" key="10">
    <source>
        <dbReference type="ARBA" id="ARBA00048540"/>
    </source>
</evidence>
<gene>
    <name evidence="12" type="ORF">R5W23_004426</name>
</gene>
<dbReference type="SUPFAM" id="SSF143631">
    <property type="entry name" value="ApbE-like"/>
    <property type="match status" value="1"/>
</dbReference>
<sequence length="351" mass="37465">MSEFVVGAVLIHLMFAGPGSEINPPSAPHLVANVWQGEPARFEFESKHMGTTFRIVLYTTDKAVAKKAADAAFARVAQLDAVMSDYKKDSELMLLCKAFATDVGDPVAVGDDLFFVLQKADELSKKSDGAFDVTVGPVVQLWRLARRTQQFPDAKELAAARAKVGYQKVKLDPTKKTVRLTTPGMQLDLGGIAKGYAADEALKLLREKFGITQALVAAYGDITCGDPPPGEQAWKVDIAPIAKSQKPRTLKLANAAVSTSGDLEQFVEIAGVSYSHVLDPKTGVGLTGRRSVTVIAPNGITADSMTKAVSVLPPEQGLKLIDATPGAATYIVVLGQNDKPNVTASKRFPNE</sequence>
<name>A0ABU5F620_9BACT</name>
<dbReference type="Gene3D" id="3.10.520.10">
    <property type="entry name" value="ApbE-like domains"/>
    <property type="match status" value="1"/>
</dbReference>
<dbReference type="GO" id="GO:0016740">
    <property type="term" value="F:transferase activity"/>
    <property type="evidence" value="ECO:0007669"/>
    <property type="project" value="UniProtKB-KW"/>
</dbReference>
<comment type="similarity">
    <text evidence="11">Belongs to the ApbE family.</text>
</comment>
<accession>A0ABU5F620</accession>
<dbReference type="EC" id="2.7.1.180" evidence="2 11"/>
<protein>
    <recommendedName>
        <fullName evidence="3 11">FAD:protein FMN transferase</fullName>
        <ecNumber evidence="2 11">2.7.1.180</ecNumber>
    </recommendedName>
    <alternativeName>
        <fullName evidence="9 11">Flavin transferase</fullName>
    </alternativeName>
</protein>
<keyword evidence="6 11" id="KW-0479">Metal-binding</keyword>
<evidence type="ECO:0000256" key="5">
    <source>
        <dbReference type="ARBA" id="ARBA00022679"/>
    </source>
</evidence>
<evidence type="ECO:0000313" key="12">
    <source>
        <dbReference type="EMBL" id="MDY3562944.1"/>
    </source>
</evidence>
<reference evidence="13" key="1">
    <citation type="journal article" date="2023" name="Mar. Drugs">
        <title>Gemmata algarum, a Novel Planctomycete Isolated from an Algal Mat, Displays Antimicrobial Activity.</title>
        <authorList>
            <person name="Kumar G."/>
            <person name="Kallscheuer N."/>
            <person name="Kashif M."/>
            <person name="Ahamad S."/>
            <person name="Jagadeeshwari U."/>
            <person name="Pannikurungottu S."/>
            <person name="Haufschild T."/>
            <person name="Kabuu M."/>
            <person name="Sasikala C."/>
            <person name="Jogler C."/>
            <person name="Ramana C."/>
        </authorList>
    </citation>
    <scope>NUCLEOTIDE SEQUENCE [LARGE SCALE GENOMIC DNA]</scope>
    <source>
        <strain evidence="13">JC673</strain>
    </source>
</reference>
<keyword evidence="13" id="KW-1185">Reference proteome</keyword>
<dbReference type="PANTHER" id="PTHR30040:SF2">
    <property type="entry name" value="FAD:PROTEIN FMN TRANSFERASE"/>
    <property type="match status" value="1"/>
</dbReference>